<sequence length="621" mass="69495">MTLKEHWLGTVLSRDSSPVARISSLNNQLVSSSETGVTIWNTSDRSVTRILTSDSVDQVRYLSTNTIVTISRTGNLSYWNTNGELRRSVSISSHGSHTSMLVRNSNEVIIGTKTGKIVYYNSEGVVNRVEETSVEIVNMTLLQNNNLVTVDIDKKIKIYRSSDYTIIKTIDRSTESSQIKYITSGFVDSTEYIKYTVNSKLVVLNYNTEAVFKSIESHETIQAIQYVNNKIVSVAVSQVLYYYELSSGYMVERVSINRDILTLDSNTTHMFVGTKTGEISILQWVNKFVTTFTTIESTSETVIGTNTGRIAILNSKNIITKTIETNVQIKSMTFLSNFNLVSVDTAKKIKIWKSNTYDLVKTIDRSADTGDITLISTAIVSDQEYIVYTIANKLYVLNFNSDTILRQITLQTNENIVSFKYIVDRLSTVAVTRTLYFYYLDDGSLVGSNTVTSDVVRIIGGSINSVRVETTTGIQTVDVRLNTKRLFASESLNRTKLVAKLDPVVVRGGIVVPVPTSKILLIENKNILYERMVFDEPMVALKLLNETTLVAVSDQARMALIDIRSGLKIKEIHLGTKINGAIEAVIQISVDTVLLKIKSKLLSSFFFVVYLLQSNHSKFDF</sequence>
<evidence type="ECO:0000313" key="1">
    <source>
        <dbReference type="EMBL" id="RNA40066.1"/>
    </source>
</evidence>
<evidence type="ECO:0000313" key="2">
    <source>
        <dbReference type="Proteomes" id="UP000276133"/>
    </source>
</evidence>
<proteinExistence type="predicted"/>
<comment type="caution">
    <text evidence="1">The sequence shown here is derived from an EMBL/GenBank/DDBJ whole genome shotgun (WGS) entry which is preliminary data.</text>
</comment>
<name>A0A3M7SWB9_BRAPC</name>
<organism evidence="1 2">
    <name type="scientific">Brachionus plicatilis</name>
    <name type="common">Marine rotifer</name>
    <name type="synonym">Brachionus muelleri</name>
    <dbReference type="NCBI Taxonomy" id="10195"/>
    <lineage>
        <taxon>Eukaryota</taxon>
        <taxon>Metazoa</taxon>
        <taxon>Spiralia</taxon>
        <taxon>Gnathifera</taxon>
        <taxon>Rotifera</taxon>
        <taxon>Eurotatoria</taxon>
        <taxon>Monogononta</taxon>
        <taxon>Pseudotrocha</taxon>
        <taxon>Ploima</taxon>
        <taxon>Brachionidae</taxon>
        <taxon>Brachionus</taxon>
    </lineage>
</organism>
<dbReference type="AlphaFoldDB" id="A0A3M7SWB9"/>
<protein>
    <submittedName>
        <fullName evidence="1">Uncharacterized protein</fullName>
    </submittedName>
</protein>
<keyword evidence="2" id="KW-1185">Reference proteome</keyword>
<dbReference type="Proteomes" id="UP000276133">
    <property type="component" value="Unassembled WGS sequence"/>
</dbReference>
<dbReference type="InterPro" id="IPR001680">
    <property type="entry name" value="WD40_rpt"/>
</dbReference>
<dbReference type="Gene3D" id="2.130.10.10">
    <property type="entry name" value="YVTN repeat-like/Quinoprotein amine dehydrogenase"/>
    <property type="match status" value="1"/>
</dbReference>
<dbReference type="InterPro" id="IPR011047">
    <property type="entry name" value="Quinoprotein_ADH-like_sf"/>
</dbReference>
<accession>A0A3M7SWB9</accession>
<dbReference type="SMART" id="SM00320">
    <property type="entry name" value="WD40"/>
    <property type="match status" value="4"/>
</dbReference>
<dbReference type="EMBL" id="REGN01000681">
    <property type="protein sequence ID" value="RNA40066.1"/>
    <property type="molecule type" value="Genomic_DNA"/>
</dbReference>
<reference evidence="1 2" key="1">
    <citation type="journal article" date="2018" name="Sci. Rep.">
        <title>Genomic signatures of local adaptation to the degree of environmental predictability in rotifers.</title>
        <authorList>
            <person name="Franch-Gras L."/>
            <person name="Hahn C."/>
            <person name="Garcia-Roger E.M."/>
            <person name="Carmona M.J."/>
            <person name="Serra M."/>
            <person name="Gomez A."/>
        </authorList>
    </citation>
    <scope>NUCLEOTIDE SEQUENCE [LARGE SCALE GENOMIC DNA]</scope>
    <source>
        <strain evidence="1">HYR1</strain>
    </source>
</reference>
<gene>
    <name evidence="1" type="ORF">BpHYR1_006187</name>
</gene>
<dbReference type="SUPFAM" id="SSF50998">
    <property type="entry name" value="Quinoprotein alcohol dehydrogenase-like"/>
    <property type="match status" value="1"/>
</dbReference>
<dbReference type="InterPro" id="IPR015943">
    <property type="entry name" value="WD40/YVTN_repeat-like_dom_sf"/>
</dbReference>